<proteinExistence type="predicted"/>
<organism evidence="1 2">
    <name type="scientific">Colletotrichum kahawae</name>
    <name type="common">Coffee berry disease fungus</name>
    <dbReference type="NCBI Taxonomy" id="34407"/>
    <lineage>
        <taxon>Eukaryota</taxon>
        <taxon>Fungi</taxon>
        <taxon>Dikarya</taxon>
        <taxon>Ascomycota</taxon>
        <taxon>Pezizomycotina</taxon>
        <taxon>Sordariomycetes</taxon>
        <taxon>Hypocreomycetidae</taxon>
        <taxon>Glomerellales</taxon>
        <taxon>Glomerellaceae</taxon>
        <taxon>Colletotrichum</taxon>
        <taxon>Colletotrichum gloeosporioides species complex</taxon>
    </lineage>
</organism>
<dbReference type="Proteomes" id="UP001281614">
    <property type="component" value="Unassembled WGS sequence"/>
</dbReference>
<accession>A0AAD9Y5T4</accession>
<evidence type="ECO:0000313" key="1">
    <source>
        <dbReference type="EMBL" id="KAK2738049.1"/>
    </source>
</evidence>
<keyword evidence="2" id="KW-1185">Reference proteome</keyword>
<gene>
    <name evidence="1" type="ORF">CKAH01_07427</name>
</gene>
<protein>
    <submittedName>
        <fullName evidence="1">Uncharacterized protein</fullName>
    </submittedName>
</protein>
<evidence type="ECO:0000313" key="2">
    <source>
        <dbReference type="Proteomes" id="UP001281614"/>
    </source>
</evidence>
<comment type="caution">
    <text evidence="1">The sequence shown here is derived from an EMBL/GenBank/DDBJ whole genome shotgun (WGS) entry which is preliminary data.</text>
</comment>
<sequence>MLTDTPGMSFLSRAWPVDTWRRSSMRSFFWILDRRAPPRETQGPYLVVEILIPTG</sequence>
<name>A0AAD9Y5T4_COLKA</name>
<reference evidence="1" key="1">
    <citation type="submission" date="2023-02" db="EMBL/GenBank/DDBJ databases">
        <title>Colletotrichum kahawae CIFC_Que2 genome sequencing and assembly.</title>
        <authorList>
            <person name="Baroncelli R."/>
        </authorList>
    </citation>
    <scope>NUCLEOTIDE SEQUENCE</scope>
    <source>
        <strain evidence="1">CIFC_Que2</strain>
    </source>
</reference>
<dbReference type="AlphaFoldDB" id="A0AAD9Y5T4"/>
<dbReference type="EMBL" id="VYYT01000389">
    <property type="protein sequence ID" value="KAK2738049.1"/>
    <property type="molecule type" value="Genomic_DNA"/>
</dbReference>